<keyword evidence="2" id="KW-0067">ATP-binding</keyword>
<keyword evidence="2" id="KW-0805">Transcription regulation</keyword>
<dbReference type="EC" id="6.3.4.15" evidence="2"/>
<evidence type="ECO:0000259" key="3">
    <source>
        <dbReference type="PROSITE" id="PS51733"/>
    </source>
</evidence>
<comment type="function">
    <text evidence="2">Acts both as a biotin--[acetyl-CoA-carboxylase] ligase and a repressor.</text>
</comment>
<keyword evidence="2" id="KW-0678">Repressor</keyword>
<accession>A0A2T0BA38</accession>
<feature type="DNA-binding region" description="H-T-H motif" evidence="2">
    <location>
        <begin position="18"/>
        <end position="37"/>
    </location>
</feature>
<evidence type="ECO:0000313" key="4">
    <source>
        <dbReference type="EMBL" id="PRR80758.1"/>
    </source>
</evidence>
<dbReference type="OrthoDB" id="9807064at2"/>
<name>A0A2T0BA38_9CLOT</name>
<keyword evidence="1 2" id="KW-0436">Ligase</keyword>
<evidence type="ECO:0000256" key="1">
    <source>
        <dbReference type="ARBA" id="ARBA00022598"/>
    </source>
</evidence>
<dbReference type="InterPro" id="IPR036390">
    <property type="entry name" value="WH_DNA-bd_sf"/>
</dbReference>
<keyword evidence="5" id="KW-1185">Reference proteome</keyword>
<dbReference type="Proteomes" id="UP000239471">
    <property type="component" value="Unassembled WGS sequence"/>
</dbReference>
<reference evidence="4 5" key="1">
    <citation type="submission" date="2018-03" db="EMBL/GenBank/DDBJ databases">
        <title>Genome sequence of Clostridium vincentii DSM 10228.</title>
        <authorList>
            <person name="Poehlein A."/>
            <person name="Daniel R."/>
        </authorList>
    </citation>
    <scope>NUCLEOTIDE SEQUENCE [LARGE SCALE GENOMIC DNA]</scope>
    <source>
        <strain evidence="4 5">DSM 10228</strain>
    </source>
</reference>
<proteinExistence type="inferred from homology"/>
<dbReference type="Pfam" id="PF03099">
    <property type="entry name" value="BPL_LplA_LipB"/>
    <property type="match status" value="1"/>
</dbReference>
<evidence type="ECO:0000256" key="2">
    <source>
        <dbReference type="HAMAP-Rule" id="MF_00978"/>
    </source>
</evidence>
<keyword evidence="2" id="KW-0092">Biotin</keyword>
<keyword evidence="2" id="KW-0238">DNA-binding</keyword>
<dbReference type="Pfam" id="PF08279">
    <property type="entry name" value="HTH_11"/>
    <property type="match status" value="1"/>
</dbReference>
<dbReference type="InterPro" id="IPR036388">
    <property type="entry name" value="WH-like_DNA-bd_sf"/>
</dbReference>
<comment type="caution">
    <text evidence="4">The sequence shown here is derived from an EMBL/GenBank/DDBJ whole genome shotgun (WGS) entry which is preliminary data.</text>
</comment>
<dbReference type="InterPro" id="IPR030855">
    <property type="entry name" value="Bifunct_BirA"/>
</dbReference>
<dbReference type="GO" id="GO:0006355">
    <property type="term" value="P:regulation of DNA-templated transcription"/>
    <property type="evidence" value="ECO:0007669"/>
    <property type="project" value="UniProtKB-UniRule"/>
</dbReference>
<dbReference type="InterPro" id="IPR045864">
    <property type="entry name" value="aa-tRNA-synth_II/BPL/LPL"/>
</dbReference>
<dbReference type="Gene3D" id="2.30.30.100">
    <property type="match status" value="1"/>
</dbReference>
<dbReference type="PANTHER" id="PTHR12835:SF5">
    <property type="entry name" value="BIOTIN--PROTEIN LIGASE"/>
    <property type="match status" value="1"/>
</dbReference>
<dbReference type="RefSeq" id="WP_106060891.1">
    <property type="nucleotide sequence ID" value="NZ_PVXQ01000043.1"/>
</dbReference>
<dbReference type="GO" id="GO:0004077">
    <property type="term" value="F:biotin--[biotin carboxyl-carrier protein] ligase activity"/>
    <property type="evidence" value="ECO:0007669"/>
    <property type="project" value="UniProtKB-UniRule"/>
</dbReference>
<dbReference type="AlphaFoldDB" id="A0A2T0BA38"/>
<dbReference type="InterPro" id="IPR004408">
    <property type="entry name" value="Biotin_CoA_COase_ligase"/>
</dbReference>
<comment type="caution">
    <text evidence="2">Lacks conserved residue(s) required for the propagation of feature annotation.</text>
</comment>
<feature type="binding site" evidence="2">
    <location>
        <position position="113"/>
    </location>
    <ligand>
        <name>biotin</name>
        <dbReference type="ChEBI" id="CHEBI:57586"/>
    </ligand>
</feature>
<dbReference type="EMBL" id="PVXQ01000043">
    <property type="protein sequence ID" value="PRR80758.1"/>
    <property type="molecule type" value="Genomic_DNA"/>
</dbReference>
<protein>
    <recommendedName>
        <fullName evidence="2">Bifunctional ligase/repressor BirA</fullName>
    </recommendedName>
    <alternativeName>
        <fullName evidence="2">Biotin--[acetyl-CoA-carboxylase] ligase</fullName>
        <ecNumber evidence="2">6.3.4.15</ecNumber>
    </alternativeName>
    <alternativeName>
        <fullName evidence="2">Biotin--protein ligase</fullName>
    </alternativeName>
    <alternativeName>
        <fullName evidence="2">Biotin-[acetyl-CoA carboxylase] synthetase</fullName>
    </alternativeName>
</protein>
<comment type="similarity">
    <text evidence="2">Belongs to the biotin--protein ligase family.</text>
</comment>
<gene>
    <name evidence="2 4" type="primary">birA</name>
    <name evidence="4" type="ORF">CLVI_29860</name>
</gene>
<dbReference type="HAMAP" id="MF_00978">
    <property type="entry name" value="Bifunct_BirA"/>
    <property type="match status" value="1"/>
</dbReference>
<dbReference type="GO" id="GO:0009249">
    <property type="term" value="P:protein lipoylation"/>
    <property type="evidence" value="ECO:0007669"/>
    <property type="project" value="UniProtKB-ARBA"/>
</dbReference>
<dbReference type="NCBIfam" id="TIGR00121">
    <property type="entry name" value="birA_ligase"/>
    <property type="match status" value="1"/>
</dbReference>
<keyword evidence="2" id="KW-0547">Nucleotide-binding</keyword>
<dbReference type="PROSITE" id="PS51733">
    <property type="entry name" value="BPL_LPL_CATALYTIC"/>
    <property type="match status" value="1"/>
</dbReference>
<dbReference type="PANTHER" id="PTHR12835">
    <property type="entry name" value="BIOTIN PROTEIN LIGASE"/>
    <property type="match status" value="1"/>
</dbReference>
<keyword evidence="2" id="KW-0804">Transcription</keyword>
<comment type="catalytic activity">
    <reaction evidence="2">
        <text>biotin + L-lysyl-[protein] + ATP = N(6)-biotinyl-L-lysyl-[protein] + AMP + diphosphate + H(+)</text>
        <dbReference type="Rhea" id="RHEA:11756"/>
        <dbReference type="Rhea" id="RHEA-COMP:9752"/>
        <dbReference type="Rhea" id="RHEA-COMP:10505"/>
        <dbReference type="ChEBI" id="CHEBI:15378"/>
        <dbReference type="ChEBI" id="CHEBI:29969"/>
        <dbReference type="ChEBI" id="CHEBI:30616"/>
        <dbReference type="ChEBI" id="CHEBI:33019"/>
        <dbReference type="ChEBI" id="CHEBI:57586"/>
        <dbReference type="ChEBI" id="CHEBI:83144"/>
        <dbReference type="ChEBI" id="CHEBI:456215"/>
        <dbReference type="EC" id="6.3.4.15"/>
    </reaction>
</comment>
<dbReference type="SUPFAM" id="SSF55681">
    <property type="entry name" value="Class II aaRS and biotin synthetases"/>
    <property type="match status" value="1"/>
</dbReference>
<dbReference type="SUPFAM" id="SSF46785">
    <property type="entry name" value="Winged helix' DNA-binding domain"/>
    <property type="match status" value="1"/>
</dbReference>
<dbReference type="GO" id="GO:0005737">
    <property type="term" value="C:cytoplasm"/>
    <property type="evidence" value="ECO:0007669"/>
    <property type="project" value="TreeGrafter"/>
</dbReference>
<feature type="binding site" evidence="2">
    <location>
        <position position="182"/>
    </location>
    <ligand>
        <name>biotin</name>
        <dbReference type="ChEBI" id="CHEBI:57586"/>
    </ligand>
</feature>
<dbReference type="Gene3D" id="1.10.10.10">
    <property type="entry name" value="Winged helix-like DNA-binding domain superfamily/Winged helix DNA-binding domain"/>
    <property type="match status" value="1"/>
</dbReference>
<sequence>MEEKILKELKNAQDYISGEGLSSNLMISRSAIWKHIKNLKAKGYIIEGISNKGYKLISTPDLLNSNEISELLTTAQLGRNIIHFDTIDSTNKKAKDLASKGAADGTIIISEIQESASGRFKRVWSSPKGGIWFSMILRPNIVPTECTKVTQITAAAIYKSFLKFGLNVNIKWPNDIVLNDKKLCGILTELKCDLETVDYLVVGIGLNVNIESFDEDISTIATSLKIEFNKEFNRIEIISSFLNTFEELYNQFVSNGDISETISICRNHSNLFGKKAKLITCNNEEEVTCLRLSDEGNLIVNDSHGNEKAVMSGEITFK</sequence>
<dbReference type="GO" id="GO:0003677">
    <property type="term" value="F:DNA binding"/>
    <property type="evidence" value="ECO:0007669"/>
    <property type="project" value="UniProtKB-UniRule"/>
</dbReference>
<dbReference type="InterPro" id="IPR004143">
    <property type="entry name" value="BPL_LPL_catalytic"/>
</dbReference>
<dbReference type="InterPro" id="IPR013196">
    <property type="entry name" value="HTH_11"/>
</dbReference>
<dbReference type="Gene3D" id="3.30.930.10">
    <property type="entry name" value="Bira Bifunctional Protein, Domain 2"/>
    <property type="match status" value="1"/>
</dbReference>
<organism evidence="4 5">
    <name type="scientific">Clostridium vincentii</name>
    <dbReference type="NCBI Taxonomy" id="52704"/>
    <lineage>
        <taxon>Bacteria</taxon>
        <taxon>Bacillati</taxon>
        <taxon>Bacillota</taxon>
        <taxon>Clostridia</taxon>
        <taxon>Eubacteriales</taxon>
        <taxon>Clostridiaceae</taxon>
        <taxon>Clostridium</taxon>
    </lineage>
</organism>
<dbReference type="GO" id="GO:0016740">
    <property type="term" value="F:transferase activity"/>
    <property type="evidence" value="ECO:0007669"/>
    <property type="project" value="UniProtKB-ARBA"/>
</dbReference>
<evidence type="ECO:0000313" key="5">
    <source>
        <dbReference type="Proteomes" id="UP000239471"/>
    </source>
</evidence>
<feature type="domain" description="BPL/LPL catalytic" evidence="3">
    <location>
        <begin position="66"/>
        <end position="253"/>
    </location>
</feature>
<dbReference type="CDD" id="cd16442">
    <property type="entry name" value="BPL"/>
    <property type="match status" value="1"/>
</dbReference>
<feature type="binding site" evidence="2">
    <location>
        <begin position="89"/>
        <end position="91"/>
    </location>
    <ligand>
        <name>biotin</name>
        <dbReference type="ChEBI" id="CHEBI:57586"/>
    </ligand>
</feature>
<dbReference type="GO" id="GO:0005524">
    <property type="term" value="F:ATP binding"/>
    <property type="evidence" value="ECO:0007669"/>
    <property type="project" value="UniProtKB-UniRule"/>
</dbReference>